<dbReference type="PANTHER" id="PTHR19241">
    <property type="entry name" value="ATP-BINDING CASSETTE TRANSPORTER"/>
    <property type="match status" value="1"/>
</dbReference>
<comment type="caution">
    <text evidence="2">The sequence shown here is derived from an EMBL/GenBank/DDBJ whole genome shotgun (WGS) entry which is preliminary data.</text>
</comment>
<evidence type="ECO:0000313" key="2">
    <source>
        <dbReference type="EMBL" id="CAH7668191.1"/>
    </source>
</evidence>
<accession>A0AAV0AIF1</accession>
<evidence type="ECO:0000256" key="1">
    <source>
        <dbReference type="ARBA" id="ARBA00022448"/>
    </source>
</evidence>
<sequence length="105" mass="11675">TLRTAVGSEKLRGISGGDHRKVSVFEGLLTQSLVLCLDNFTTGLDSFGSYQFIKSLKVWFKVNQTSTVVGLRQLRNVIYKLFDKVSVVHSGHQIYFGTASDAVEY</sequence>
<dbReference type="AlphaFoldDB" id="A0AAV0AIF1"/>
<feature type="non-terminal residue" evidence="2">
    <location>
        <position position="1"/>
    </location>
</feature>
<feature type="non-terminal residue" evidence="2">
    <location>
        <position position="105"/>
    </location>
</feature>
<proteinExistence type="predicted"/>
<name>A0AAV0AIF1_PHAPC</name>
<dbReference type="Gene3D" id="3.40.50.300">
    <property type="entry name" value="P-loop containing nucleotide triphosphate hydrolases"/>
    <property type="match status" value="1"/>
</dbReference>
<gene>
    <name evidence="2" type="ORF">PPACK8108_LOCUS2661</name>
</gene>
<dbReference type="SUPFAM" id="SSF52540">
    <property type="entry name" value="P-loop containing nucleoside triphosphate hydrolases"/>
    <property type="match status" value="1"/>
</dbReference>
<evidence type="ECO:0000313" key="3">
    <source>
        <dbReference type="Proteomes" id="UP001153365"/>
    </source>
</evidence>
<keyword evidence="3" id="KW-1185">Reference proteome</keyword>
<dbReference type="EMBL" id="CALTRL010000450">
    <property type="protein sequence ID" value="CAH7668191.1"/>
    <property type="molecule type" value="Genomic_DNA"/>
</dbReference>
<keyword evidence="1" id="KW-0813">Transport</keyword>
<dbReference type="Proteomes" id="UP001153365">
    <property type="component" value="Unassembled WGS sequence"/>
</dbReference>
<protein>
    <submittedName>
        <fullName evidence="2">Expressed protein</fullName>
    </submittedName>
</protein>
<reference evidence="2" key="1">
    <citation type="submission" date="2022-06" db="EMBL/GenBank/DDBJ databases">
        <authorList>
            <consortium name="SYNGENTA / RWTH Aachen University"/>
        </authorList>
    </citation>
    <scope>NUCLEOTIDE SEQUENCE</scope>
</reference>
<organism evidence="2 3">
    <name type="scientific">Phakopsora pachyrhizi</name>
    <name type="common">Asian soybean rust disease fungus</name>
    <dbReference type="NCBI Taxonomy" id="170000"/>
    <lineage>
        <taxon>Eukaryota</taxon>
        <taxon>Fungi</taxon>
        <taxon>Dikarya</taxon>
        <taxon>Basidiomycota</taxon>
        <taxon>Pucciniomycotina</taxon>
        <taxon>Pucciniomycetes</taxon>
        <taxon>Pucciniales</taxon>
        <taxon>Phakopsoraceae</taxon>
        <taxon>Phakopsora</taxon>
    </lineage>
</organism>
<dbReference type="InterPro" id="IPR027417">
    <property type="entry name" value="P-loop_NTPase"/>
</dbReference>